<dbReference type="InterPro" id="IPR011989">
    <property type="entry name" value="ARM-like"/>
</dbReference>
<keyword evidence="6" id="KW-1185">Reference proteome</keyword>
<feature type="coiled-coil region" evidence="2">
    <location>
        <begin position="93"/>
        <end position="120"/>
    </location>
</feature>
<comment type="caution">
    <text evidence="5">The sequence shown here is derived from an EMBL/GenBank/DDBJ whole genome shotgun (WGS) entry which is preliminary data.</text>
</comment>
<dbReference type="SUPFAM" id="SSF48371">
    <property type="entry name" value="ARM repeat"/>
    <property type="match status" value="1"/>
</dbReference>
<accession>A0ABD1JUS2</accession>
<dbReference type="PANTHER" id="PTHR15829:SF15">
    <property type="entry name" value="RIPOR FAMILY MEMBER 3"/>
    <property type="match status" value="1"/>
</dbReference>
<feature type="domain" description="FAM65 N-terminal" evidence="4">
    <location>
        <begin position="14"/>
        <end position="341"/>
    </location>
</feature>
<dbReference type="Gene3D" id="1.25.10.10">
    <property type="entry name" value="Leucine-rich Repeat Variant"/>
    <property type="match status" value="1"/>
</dbReference>
<evidence type="ECO:0000313" key="5">
    <source>
        <dbReference type="EMBL" id="KAL2090641.1"/>
    </source>
</evidence>
<evidence type="ECO:0000256" key="3">
    <source>
        <dbReference type="SAM" id="MobiDB-lite"/>
    </source>
</evidence>
<keyword evidence="2" id="KW-0175">Coiled coil</keyword>
<feature type="compositionally biased region" description="Polar residues" evidence="3">
    <location>
        <begin position="471"/>
        <end position="485"/>
    </location>
</feature>
<evidence type="ECO:0000256" key="2">
    <source>
        <dbReference type="SAM" id="Coils"/>
    </source>
</evidence>
<sequence length="976" mass="109324">MCSSSSPAPHMLLRLSSMRGSLRSKALSSKSPRMTLSSRINSNIWGQQPEQVDRIFQALRKGLKEYLECHQTEMDFLSTQQRDTKRNSRLAFLYDLEKEIRALERHIRRLEFHISKVEELYESYCIQWRLCKGAMNMKRAFSLSPSSRASRESLMELHRSHRVSLEDMCVVEGELEILLGELQIKMKGLIGFARLCPGDQYEVVIRLGRQRWRIRGKIQADDRQYWDEEEMVFLPHIHENFEIKVTEVKGLGSSLVGMVTCKSADFFMARPQLMVVDITELGTIKLQLEVIWNPFDSGELRPMVSSASRLSLPSRKGSVYSWTPPNTPSFTEKYFISMVRQMRDQEGGGGGRGGGGVGGEGSFSLCSRESRGVSLLSYLSEASGAFERGSQTPLSKHSSLHTPTDDELSKSLPEEGGDGDDDSVWQNDPDTSPPSPEETRRDSLLLFQRYSTPDILRQNGGVSPGLETDMESSLNTSQDTDTEVGSQADRQRASVAPEEPPEPEQEARDPKPPEPSPAQRRAAAQRISTLLGALEAALEEEKGCTETQLADLEKQVQLFNTVLKRDLSLFQTSSTETLAVEEVLGSFDFLSTDFSADDISCMGSVRLRDTGIGSFKESTLRSLGLLSQEGPPPSEPEGGDSIPLSTGSFRLDQSLETHLSICAVLLRALRGSDCDLVRKDILEELSRQLEVLEKLGKLSLGTTDAFSVQDIVPMAQKHRSLQALWEDCCAHESPFCCPADVFTKSLRKRFIHKVKAKQPGQSDAVFVQLLQQIQASCRMVPTILCNTDRVTVFQFFTYLNRWAISDFGEHISRLSKEVYLQSSLESPKRRRALKKVRGRRVGELLPLGRTLRLLAALQIDANHKVAQAASSCLCRLGNVKSLRAKAVVYYTEVLKDSDIRVQRAACLALKCLKAIESAEQVAELWRLTDEDLRNAAKETVLSFGKKGYVAFQRMETICSELQEDVYQNLETEITIL</sequence>
<evidence type="ECO:0000256" key="1">
    <source>
        <dbReference type="ARBA" id="ARBA00005744"/>
    </source>
</evidence>
<evidence type="ECO:0000259" key="4">
    <source>
        <dbReference type="Pfam" id="PF15903"/>
    </source>
</evidence>
<gene>
    <name evidence="5" type="ORF">ACEWY4_012904</name>
</gene>
<dbReference type="InterPro" id="IPR026136">
    <property type="entry name" value="RIPOR3"/>
</dbReference>
<feature type="region of interest" description="Disordered" evidence="3">
    <location>
        <begin position="387"/>
        <end position="522"/>
    </location>
</feature>
<proteinExistence type="inferred from homology"/>
<dbReference type="InterPro" id="IPR016024">
    <property type="entry name" value="ARM-type_fold"/>
</dbReference>
<dbReference type="AlphaFoldDB" id="A0ABD1JUS2"/>
<dbReference type="Pfam" id="PF15903">
    <property type="entry name" value="PL48"/>
    <property type="match status" value="1"/>
</dbReference>
<reference evidence="5 6" key="1">
    <citation type="submission" date="2024-09" db="EMBL/GenBank/DDBJ databases">
        <title>A chromosome-level genome assembly of Gray's grenadier anchovy, Coilia grayii.</title>
        <authorList>
            <person name="Fu Z."/>
        </authorList>
    </citation>
    <scope>NUCLEOTIDE SEQUENCE [LARGE SCALE GENOMIC DNA]</scope>
    <source>
        <strain evidence="5">G4</strain>
        <tissue evidence="5">Muscle</tissue>
    </source>
</reference>
<dbReference type="Proteomes" id="UP001591681">
    <property type="component" value="Unassembled WGS sequence"/>
</dbReference>
<dbReference type="InterPro" id="IPR031780">
    <property type="entry name" value="FAM65_N"/>
</dbReference>
<dbReference type="EMBL" id="JBHFQA010000011">
    <property type="protein sequence ID" value="KAL2090641.1"/>
    <property type="molecule type" value="Genomic_DNA"/>
</dbReference>
<dbReference type="PANTHER" id="PTHR15829">
    <property type="entry name" value="PROTEIN KINASE PKN/PRK1, EFFECTOR"/>
    <property type="match status" value="1"/>
</dbReference>
<feature type="compositionally biased region" description="Polar residues" evidence="3">
    <location>
        <begin position="389"/>
        <end position="402"/>
    </location>
</feature>
<protein>
    <recommendedName>
        <fullName evidence="4">FAM65 N-terminal domain-containing protein</fullName>
    </recommendedName>
</protein>
<feature type="compositionally biased region" description="Basic and acidic residues" evidence="3">
    <location>
        <begin position="403"/>
        <end position="413"/>
    </location>
</feature>
<organism evidence="5 6">
    <name type="scientific">Coilia grayii</name>
    <name type="common">Gray's grenadier anchovy</name>
    <dbReference type="NCBI Taxonomy" id="363190"/>
    <lineage>
        <taxon>Eukaryota</taxon>
        <taxon>Metazoa</taxon>
        <taxon>Chordata</taxon>
        <taxon>Craniata</taxon>
        <taxon>Vertebrata</taxon>
        <taxon>Euteleostomi</taxon>
        <taxon>Actinopterygii</taxon>
        <taxon>Neopterygii</taxon>
        <taxon>Teleostei</taxon>
        <taxon>Clupei</taxon>
        <taxon>Clupeiformes</taxon>
        <taxon>Clupeoidei</taxon>
        <taxon>Engraulidae</taxon>
        <taxon>Coilinae</taxon>
        <taxon>Coilia</taxon>
    </lineage>
</organism>
<name>A0ABD1JUS2_9TELE</name>
<comment type="similarity">
    <text evidence="1">Belongs to the RIPOR family.</text>
</comment>
<evidence type="ECO:0000313" key="6">
    <source>
        <dbReference type="Proteomes" id="UP001591681"/>
    </source>
</evidence>